<name>A0A1S8CJA8_9GAMM</name>
<evidence type="ECO:0000256" key="5">
    <source>
        <dbReference type="ARBA" id="ARBA00023186"/>
    </source>
</evidence>
<evidence type="ECO:0000256" key="1">
    <source>
        <dbReference type="ARBA" id="ARBA00004418"/>
    </source>
</evidence>
<dbReference type="InterPro" id="IPR008962">
    <property type="entry name" value="PapD-like_sf"/>
</dbReference>
<protein>
    <submittedName>
        <fullName evidence="9">Pilus assembly protein PapD</fullName>
    </submittedName>
</protein>
<feature type="domain" description="Pili assembly chaperone N-terminal" evidence="7">
    <location>
        <begin position="33"/>
        <end position="151"/>
    </location>
</feature>
<dbReference type="EMBL" id="MOXD01000007">
    <property type="protein sequence ID" value="OMQ21889.1"/>
    <property type="molecule type" value="Genomic_DNA"/>
</dbReference>
<dbReference type="GO" id="GO:0071555">
    <property type="term" value="P:cell wall organization"/>
    <property type="evidence" value="ECO:0007669"/>
    <property type="project" value="InterPro"/>
</dbReference>
<dbReference type="InterPro" id="IPR013783">
    <property type="entry name" value="Ig-like_fold"/>
</dbReference>
<gene>
    <name evidence="9" type="ORF">BMI79_14385</name>
</gene>
<dbReference type="InterPro" id="IPR016148">
    <property type="entry name" value="Pili_assmbl_chaperone_C"/>
</dbReference>
<comment type="similarity">
    <text evidence="2">Belongs to the periplasmic pilus chaperone family.</text>
</comment>
<dbReference type="PRINTS" id="PR00969">
    <property type="entry name" value="CHAPERONPILI"/>
</dbReference>
<dbReference type="SUPFAM" id="SSF49584">
    <property type="entry name" value="Periplasmic chaperone C-domain"/>
    <property type="match status" value="1"/>
</dbReference>
<dbReference type="InterPro" id="IPR050643">
    <property type="entry name" value="Periplasmic_pilus_chap"/>
</dbReference>
<evidence type="ECO:0000256" key="4">
    <source>
        <dbReference type="ARBA" id="ARBA00022764"/>
    </source>
</evidence>
<dbReference type="AlphaFoldDB" id="A0A1S8CJA8"/>
<dbReference type="SUPFAM" id="SSF49354">
    <property type="entry name" value="PapD-like"/>
    <property type="match status" value="1"/>
</dbReference>
<comment type="caution">
    <text evidence="9">The sequence shown here is derived from an EMBL/GenBank/DDBJ whole genome shotgun (WGS) entry which is preliminary data.</text>
</comment>
<organism evidence="9 10">
    <name type="scientific">Serratia oryzae</name>
    <dbReference type="NCBI Taxonomy" id="2034155"/>
    <lineage>
        <taxon>Bacteria</taxon>
        <taxon>Pseudomonadati</taxon>
        <taxon>Pseudomonadota</taxon>
        <taxon>Gammaproteobacteria</taxon>
        <taxon>Enterobacterales</taxon>
        <taxon>Yersiniaceae</taxon>
        <taxon>Serratia</taxon>
    </lineage>
</organism>
<keyword evidence="3 6" id="KW-0732">Signal</keyword>
<dbReference type="Pfam" id="PF00345">
    <property type="entry name" value="PapD_N"/>
    <property type="match status" value="1"/>
</dbReference>
<reference evidence="9 10" key="1">
    <citation type="submission" date="2016-11" db="EMBL/GenBank/DDBJ databases">
        <title>Rahnella oryzae sp. nov., isolated from rice root.</title>
        <authorList>
            <person name="Zhang X.-X."/>
            <person name="Zhang J."/>
        </authorList>
    </citation>
    <scope>NUCLEOTIDE SEQUENCE [LARGE SCALE GENOMIC DNA]</scope>
    <source>
        <strain evidence="9 10">J11-6</strain>
    </source>
</reference>
<dbReference type="InterPro" id="IPR016147">
    <property type="entry name" value="Pili_assmbl_chaperone_N"/>
</dbReference>
<keyword evidence="10" id="KW-1185">Reference proteome</keyword>
<feature type="signal peptide" evidence="6">
    <location>
        <begin position="1"/>
        <end position="25"/>
    </location>
</feature>
<dbReference type="PANTHER" id="PTHR30251:SF0">
    <property type="entry name" value="FIMBRIAL CHAPERONE PROTEIN ELFD-RELATED"/>
    <property type="match status" value="1"/>
</dbReference>
<proteinExistence type="inferred from homology"/>
<dbReference type="OrthoDB" id="9131059at2"/>
<evidence type="ECO:0000256" key="3">
    <source>
        <dbReference type="ARBA" id="ARBA00022729"/>
    </source>
</evidence>
<dbReference type="Gene3D" id="2.60.40.10">
    <property type="entry name" value="Immunoglobulins"/>
    <property type="match status" value="2"/>
</dbReference>
<dbReference type="RefSeq" id="WP_076942898.1">
    <property type="nucleotide sequence ID" value="NZ_MOXD01000007.1"/>
</dbReference>
<evidence type="ECO:0000259" key="7">
    <source>
        <dbReference type="Pfam" id="PF00345"/>
    </source>
</evidence>
<dbReference type="InterPro" id="IPR001829">
    <property type="entry name" value="Pili_assmbl_chaperone_bac"/>
</dbReference>
<evidence type="ECO:0000313" key="9">
    <source>
        <dbReference type="EMBL" id="OMQ21889.1"/>
    </source>
</evidence>
<evidence type="ECO:0000256" key="2">
    <source>
        <dbReference type="ARBA" id="ARBA00007399"/>
    </source>
</evidence>
<accession>A0A1S8CJA8</accession>
<feature type="domain" description="Pili assembly chaperone C-terminal" evidence="8">
    <location>
        <begin position="173"/>
        <end position="231"/>
    </location>
</feature>
<evidence type="ECO:0000259" key="8">
    <source>
        <dbReference type="Pfam" id="PF02753"/>
    </source>
</evidence>
<feature type="chain" id="PRO_5012029178" evidence="6">
    <location>
        <begin position="26"/>
        <end position="245"/>
    </location>
</feature>
<dbReference type="STRING" id="2034155.BMI79_14385"/>
<evidence type="ECO:0000313" key="10">
    <source>
        <dbReference type="Proteomes" id="UP000216021"/>
    </source>
</evidence>
<dbReference type="Pfam" id="PF02753">
    <property type="entry name" value="PapD_C"/>
    <property type="match status" value="1"/>
</dbReference>
<dbReference type="PANTHER" id="PTHR30251">
    <property type="entry name" value="PILUS ASSEMBLY CHAPERONE"/>
    <property type="match status" value="1"/>
</dbReference>
<dbReference type="InterPro" id="IPR036316">
    <property type="entry name" value="Pili_assmbl_chap_C_dom_sf"/>
</dbReference>
<comment type="subcellular location">
    <subcellularLocation>
        <location evidence="1">Periplasm</location>
    </subcellularLocation>
</comment>
<keyword evidence="5" id="KW-0143">Chaperone</keyword>
<dbReference type="Proteomes" id="UP000216021">
    <property type="component" value="Unassembled WGS sequence"/>
</dbReference>
<evidence type="ECO:0000256" key="6">
    <source>
        <dbReference type="SAM" id="SignalP"/>
    </source>
</evidence>
<dbReference type="GO" id="GO:0030288">
    <property type="term" value="C:outer membrane-bounded periplasmic space"/>
    <property type="evidence" value="ECO:0007669"/>
    <property type="project" value="InterPro"/>
</dbReference>
<keyword evidence="4" id="KW-0574">Periplasm</keyword>
<sequence>MLLIPTYRAIAAASLGLLISEQALAAQAAAGGGVSLSQTRVIFLSSDKAQTLAVKNTGNLSYLIQSRVQQAPDDVTPAPFVVTPPLFTLKPDSRQLLRIIPQGTALPTDRESLFYLAILAIPAQTDNSIPQTQLSMGVRFIIKLFYRPAGLKMPPGKAHCNLRFSHTANGVRVDNPTPYFQTLGNLKLNMAPVNLDAQSSILVPMSGQNYPAQQRITKAEWQTVTDYGGLSPLCQETVVSTQGTP</sequence>